<protein>
    <submittedName>
        <fullName evidence="2">Uncharacterized protein</fullName>
    </submittedName>
</protein>
<reference evidence="2 3" key="1">
    <citation type="submission" date="2014-06" db="EMBL/GenBank/DDBJ databases">
        <title>Evolutionary Origins and Diversification of the Mycorrhizal Mutualists.</title>
        <authorList>
            <consortium name="DOE Joint Genome Institute"/>
            <consortium name="Mycorrhizal Genomics Consortium"/>
            <person name="Kohler A."/>
            <person name="Kuo A."/>
            <person name="Nagy L.G."/>
            <person name="Floudas D."/>
            <person name="Copeland A."/>
            <person name="Barry K.W."/>
            <person name="Cichocki N."/>
            <person name="Veneault-Fourrey C."/>
            <person name="LaButti K."/>
            <person name="Lindquist E.A."/>
            <person name="Lipzen A."/>
            <person name="Lundell T."/>
            <person name="Morin E."/>
            <person name="Murat C."/>
            <person name="Riley R."/>
            <person name="Ohm R."/>
            <person name="Sun H."/>
            <person name="Tunlid A."/>
            <person name="Henrissat B."/>
            <person name="Grigoriev I.V."/>
            <person name="Hibbett D.S."/>
            <person name="Martin F."/>
        </authorList>
    </citation>
    <scope>NUCLEOTIDE SEQUENCE [LARGE SCALE GENOMIC DNA]</scope>
    <source>
        <strain evidence="2 3">SS14</strain>
    </source>
</reference>
<feature type="compositionally biased region" description="Basic and acidic residues" evidence="1">
    <location>
        <begin position="95"/>
        <end position="105"/>
    </location>
</feature>
<organism evidence="2 3">
    <name type="scientific">Sphaerobolus stellatus (strain SS14)</name>
    <dbReference type="NCBI Taxonomy" id="990650"/>
    <lineage>
        <taxon>Eukaryota</taxon>
        <taxon>Fungi</taxon>
        <taxon>Dikarya</taxon>
        <taxon>Basidiomycota</taxon>
        <taxon>Agaricomycotina</taxon>
        <taxon>Agaricomycetes</taxon>
        <taxon>Phallomycetidae</taxon>
        <taxon>Geastrales</taxon>
        <taxon>Sphaerobolaceae</taxon>
        <taxon>Sphaerobolus</taxon>
    </lineage>
</organism>
<sequence length="344" mass="39073">MSAASSSKTTTANTILYKKAKDILCLHTIEMSDPCRTLSGFTKRRDPMGNEEWEGYEKAECEALVQGYWCVYDQEYNELEALYLALVRKEVAELEGKRKSEEENKKKKSKPAAPIASRSGSGKGKEKVVEADDSESKHDLVFRETCVGCERAKSLNDLVVQGMLKKISKTLVNLDVKAGNRNHLEAENLYYRYHQQMLDRLRWSLDQLMKAGELDLSLQTLEHQYHDGSSVSEDLQDGIFCSRARIIDRYNKVALTCGAQMKRLVSRYKLGKTFITNVMLLDRNGDVEFEGDVESEDPGSGDMEMEWVVEKEVGPDPVPMEIDKGKGKEKEVEPEENEEDTMKE</sequence>
<feature type="region of interest" description="Disordered" evidence="1">
    <location>
        <begin position="95"/>
        <end position="132"/>
    </location>
</feature>
<proteinExistence type="predicted"/>
<dbReference type="AlphaFoldDB" id="A0A0C9UIM8"/>
<keyword evidence="3" id="KW-1185">Reference proteome</keyword>
<gene>
    <name evidence="2" type="ORF">M422DRAFT_253988</name>
</gene>
<evidence type="ECO:0000313" key="2">
    <source>
        <dbReference type="EMBL" id="KIJ42883.1"/>
    </source>
</evidence>
<feature type="compositionally biased region" description="Acidic residues" evidence="1">
    <location>
        <begin position="332"/>
        <end position="344"/>
    </location>
</feature>
<dbReference type="Proteomes" id="UP000054279">
    <property type="component" value="Unassembled WGS sequence"/>
</dbReference>
<feature type="region of interest" description="Disordered" evidence="1">
    <location>
        <begin position="311"/>
        <end position="344"/>
    </location>
</feature>
<feature type="compositionally biased region" description="Basic and acidic residues" evidence="1">
    <location>
        <begin position="123"/>
        <end position="132"/>
    </location>
</feature>
<name>A0A0C9UIM8_SPHS4</name>
<evidence type="ECO:0000256" key="1">
    <source>
        <dbReference type="SAM" id="MobiDB-lite"/>
    </source>
</evidence>
<dbReference type="HOGENOM" id="CLU_061024_0_1_1"/>
<feature type="compositionally biased region" description="Basic and acidic residues" evidence="1">
    <location>
        <begin position="321"/>
        <end position="331"/>
    </location>
</feature>
<accession>A0A0C9UIM8</accession>
<evidence type="ECO:0000313" key="3">
    <source>
        <dbReference type="Proteomes" id="UP000054279"/>
    </source>
</evidence>
<dbReference type="EMBL" id="KN837127">
    <property type="protein sequence ID" value="KIJ42883.1"/>
    <property type="molecule type" value="Genomic_DNA"/>
</dbReference>